<evidence type="ECO:0000313" key="2">
    <source>
        <dbReference type="Proteomes" id="UP000243528"/>
    </source>
</evidence>
<dbReference type="Proteomes" id="UP000243528">
    <property type="component" value="Unassembled WGS sequence"/>
</dbReference>
<protein>
    <submittedName>
        <fullName evidence="1">Uncharacterized protein</fullName>
    </submittedName>
</protein>
<gene>
    <name evidence="1" type="ORF">CLV30_106127</name>
</gene>
<name>A0A2P8E3S0_9ACTN</name>
<organism evidence="1 2">
    <name type="scientific">Haloactinopolyspora alba</name>
    <dbReference type="NCBI Taxonomy" id="648780"/>
    <lineage>
        <taxon>Bacteria</taxon>
        <taxon>Bacillati</taxon>
        <taxon>Actinomycetota</taxon>
        <taxon>Actinomycetes</taxon>
        <taxon>Jiangellales</taxon>
        <taxon>Jiangellaceae</taxon>
        <taxon>Haloactinopolyspora</taxon>
    </lineage>
</organism>
<accession>A0A2P8E3S0</accession>
<dbReference type="AlphaFoldDB" id="A0A2P8E3S0"/>
<dbReference type="EMBL" id="PYGE01000006">
    <property type="protein sequence ID" value="PSL04122.1"/>
    <property type="molecule type" value="Genomic_DNA"/>
</dbReference>
<sequence>MRGLFAEDRFEAIAPTQDLFTNIASGTTPLSNYQGTEVTVVTSWYAATRPTDKPHIRLAAGGSTLGPRLLQESALGGIYASTESEDAFGNTIAQVDVPPNWNEGVPHVIASRARPNEVDVRTMLDYAAVTFDGAPEYLVESLEVTNPTPVNAIAIYRRWLTDWEVVNVMAYLRRATTPEGVYVRSWPVPM</sequence>
<proteinExistence type="predicted"/>
<comment type="caution">
    <text evidence="1">The sequence shown here is derived from an EMBL/GenBank/DDBJ whole genome shotgun (WGS) entry which is preliminary data.</text>
</comment>
<reference evidence="1 2" key="1">
    <citation type="submission" date="2018-03" db="EMBL/GenBank/DDBJ databases">
        <title>Genomic Encyclopedia of Archaeal and Bacterial Type Strains, Phase II (KMG-II): from individual species to whole genera.</title>
        <authorList>
            <person name="Goeker M."/>
        </authorList>
    </citation>
    <scope>NUCLEOTIDE SEQUENCE [LARGE SCALE GENOMIC DNA]</scope>
    <source>
        <strain evidence="1 2">DSM 45211</strain>
    </source>
</reference>
<keyword evidence="2" id="KW-1185">Reference proteome</keyword>
<evidence type="ECO:0000313" key="1">
    <source>
        <dbReference type="EMBL" id="PSL04122.1"/>
    </source>
</evidence>
<dbReference type="RefSeq" id="WP_106537139.1">
    <property type="nucleotide sequence ID" value="NZ_ML142900.1"/>
</dbReference>